<dbReference type="InterPro" id="IPR038477">
    <property type="entry name" value="ASST_N_sf"/>
</dbReference>
<evidence type="ECO:0000313" key="3">
    <source>
        <dbReference type="EMBL" id="MDO7019296.1"/>
    </source>
</evidence>
<protein>
    <submittedName>
        <fullName evidence="3">Aryl-sulfate sulfotransferase</fullName>
    </submittedName>
</protein>
<name>A0ABT8YU36_9SPIR</name>
<reference evidence="3" key="1">
    <citation type="submission" date="2023-07" db="EMBL/GenBank/DDBJ databases">
        <title>Mucosal microbiota of week-old chicken and adult hens.</title>
        <authorList>
            <person name="Volf J."/>
            <person name="Karasova D."/>
            <person name="Crhanova M."/>
            <person name="Faldynova M."/>
            <person name="Prikrylova H."/>
            <person name="Zeman M."/>
            <person name="Babak V."/>
            <person name="Rajova J."/>
            <person name="Rychlik I."/>
        </authorList>
    </citation>
    <scope>NUCLEOTIDE SEQUENCE</scope>
    <source>
        <strain evidence="3">ET902</strain>
    </source>
</reference>
<evidence type="ECO:0000256" key="1">
    <source>
        <dbReference type="SAM" id="SignalP"/>
    </source>
</evidence>
<dbReference type="PROSITE" id="PS51257">
    <property type="entry name" value="PROKAR_LIPOPROTEIN"/>
    <property type="match status" value="1"/>
</dbReference>
<gene>
    <name evidence="3" type="ORF">Q5M86_00755</name>
</gene>
<organism evidence="3 4">
    <name type="scientific">Brachyspira innocens</name>
    <dbReference type="NCBI Taxonomy" id="13264"/>
    <lineage>
        <taxon>Bacteria</taxon>
        <taxon>Pseudomonadati</taxon>
        <taxon>Spirochaetota</taxon>
        <taxon>Spirochaetia</taxon>
        <taxon>Brachyspirales</taxon>
        <taxon>Brachyspiraceae</taxon>
        <taxon>Brachyspira</taxon>
    </lineage>
</organism>
<keyword evidence="4" id="KW-1185">Reference proteome</keyword>
<comment type="caution">
    <text evidence="3">The sequence shown here is derived from an EMBL/GenBank/DDBJ whole genome shotgun (WGS) entry which is preliminary data.</text>
</comment>
<evidence type="ECO:0000259" key="2">
    <source>
        <dbReference type="Pfam" id="PF17425"/>
    </source>
</evidence>
<dbReference type="InterPro" id="IPR035391">
    <property type="entry name" value="Arylsulfotran_N"/>
</dbReference>
<dbReference type="Pfam" id="PF05935">
    <property type="entry name" value="Arylsulfotrans"/>
    <property type="match status" value="1"/>
</dbReference>
<feature type="chain" id="PRO_5047296315" evidence="1">
    <location>
        <begin position="21"/>
        <end position="512"/>
    </location>
</feature>
<keyword evidence="1" id="KW-0732">Signal</keyword>
<feature type="domain" description="Arylsulfotransferase N-terminal" evidence="2">
    <location>
        <begin position="34"/>
        <end position="99"/>
    </location>
</feature>
<dbReference type="RefSeq" id="WP_304385088.1">
    <property type="nucleotide sequence ID" value="NZ_JAUPBL010000031.1"/>
</dbReference>
<sequence>MKKILTIIILLFTAAISCNKNNNTTGSIGKVGEITINPLKNTPLSAVYITETVNSNPITVTVKGQHGEADLVHTYPAGYGTEFPIHGMYPNIENTITVNDGGRIIEQKHNPGTITMYRGYQLKERYEPVKAYDSSVKENYPNNPDMFFVGVLASQTDATAWEGLIAVSKNGYVRYVNTAINYISRFAVDNNRFILYNMEGNEGIYDFFGQRILTTKNHMHHELVKKGDNYIYLANSDLGWEDSLIEMDASGNIVNELYFGDVLRKAVGTANESELSKIVFDYKTPYNGNTKIDWFHANACVYDSSSDILYVSSRHRGVLAIKYTSWELLWWMADDTLKVDTGTAYSQIPYDVQFKDVTSLAKYRVGGAAVNDGPRNQHALLLYQNGKIAMFDNRDEGGLPPNMTVGESRYVEYQITQDSSGNWTALKTDEYKNGEYSKMVSDIDLTGDNNENLLITYGSFQAKIFELNKTSKAVLYQLNLPFLTYRTEKMPLYYEQGRKYPEDSNLKQPLIQ</sequence>
<proteinExistence type="predicted"/>
<dbReference type="Gene3D" id="2.60.40.3100">
    <property type="entry name" value="Arylsulphate sulphotransferase monomer, N-terminal domain"/>
    <property type="match status" value="1"/>
</dbReference>
<dbReference type="Pfam" id="PF17425">
    <property type="entry name" value="Arylsulfotran_N"/>
    <property type="match status" value="1"/>
</dbReference>
<dbReference type="Proteomes" id="UP001175147">
    <property type="component" value="Unassembled WGS sequence"/>
</dbReference>
<dbReference type="EMBL" id="JAUPBM010000004">
    <property type="protein sequence ID" value="MDO7019296.1"/>
    <property type="molecule type" value="Genomic_DNA"/>
</dbReference>
<accession>A0ABT8YU36</accession>
<dbReference type="InterPro" id="IPR010262">
    <property type="entry name" value="Arylsulfotransferase_bact"/>
</dbReference>
<evidence type="ECO:0000313" key="4">
    <source>
        <dbReference type="Proteomes" id="UP001175147"/>
    </source>
</evidence>
<feature type="signal peptide" evidence="1">
    <location>
        <begin position="1"/>
        <end position="20"/>
    </location>
</feature>